<keyword evidence="8" id="KW-1185">Reference proteome</keyword>
<evidence type="ECO:0000256" key="4">
    <source>
        <dbReference type="SAM" id="MobiDB-lite"/>
    </source>
</evidence>
<keyword evidence="1 3" id="KW-0808">Transferase</keyword>
<dbReference type="Pfam" id="PF06021">
    <property type="entry name" value="Gly_acyl_tr_N"/>
    <property type="match status" value="1"/>
</dbReference>
<protein>
    <recommendedName>
        <fullName evidence="3">Glycine N-acyltransferase-like protein</fullName>
        <ecNumber evidence="3">2.3.1.-</ecNumber>
    </recommendedName>
</protein>
<dbReference type="InterPro" id="IPR015938">
    <property type="entry name" value="Glycine_N-acyltransferase_N"/>
</dbReference>
<dbReference type="EMBL" id="JAAWVN010027667">
    <property type="protein sequence ID" value="MBN3294660.1"/>
    <property type="molecule type" value="Genomic_DNA"/>
</dbReference>
<dbReference type="InterPro" id="IPR010313">
    <property type="entry name" value="Glycine_N-acyltransferase"/>
</dbReference>
<feature type="compositionally biased region" description="Basic and acidic residues" evidence="4">
    <location>
        <begin position="1"/>
        <end position="15"/>
    </location>
</feature>
<feature type="domain" description="Glycine N-acyltransferase C-terminal" evidence="6">
    <location>
        <begin position="152"/>
        <end position="232"/>
    </location>
</feature>
<dbReference type="InterPro" id="IPR013652">
    <property type="entry name" value="Glycine_N-acyltransferase_C"/>
</dbReference>
<dbReference type="PANTHER" id="PTHR15298">
    <property type="entry name" value="L-COA N-ACYLTRANSFERASE-RELATED"/>
    <property type="match status" value="1"/>
</dbReference>
<dbReference type="EC" id="2.3.1.-" evidence="3"/>
<reference evidence="7" key="1">
    <citation type="journal article" date="2021" name="Cell">
        <title>Tracing the genetic footprints of vertebrate landing in non-teleost ray-finned fishes.</title>
        <authorList>
            <person name="Bi X."/>
            <person name="Wang K."/>
            <person name="Yang L."/>
            <person name="Pan H."/>
            <person name="Jiang H."/>
            <person name="Wei Q."/>
            <person name="Fang M."/>
            <person name="Yu H."/>
            <person name="Zhu C."/>
            <person name="Cai Y."/>
            <person name="He Y."/>
            <person name="Gan X."/>
            <person name="Zeng H."/>
            <person name="Yu D."/>
            <person name="Zhu Y."/>
            <person name="Jiang H."/>
            <person name="Qiu Q."/>
            <person name="Yang H."/>
            <person name="Zhang Y.E."/>
            <person name="Wang W."/>
            <person name="Zhu M."/>
            <person name="He S."/>
            <person name="Zhang G."/>
        </authorList>
    </citation>
    <scope>NUCLEOTIDE SEQUENCE</scope>
    <source>
        <strain evidence="7">Bchr_001</strain>
    </source>
</reference>
<sequence>MGRSRAEAGLERSRESAYPNDPFVTDDKDAFSNPYAMFAKDPAELKRMLQEFKVIDWKQSLLVNGIPGSSFDILQEVADAKNLTLEHFMIPSKVFIHHNPESITDDGRFHKSSKLSSDTMFLAELINKHIGYGGSEQSLNYIKKRIELFPSVCMSDDEGRLMGWSLTDELSAFRMGYILPEFRNKGCMTAIVTFLAKEMHRRGLPVYNFIAEENTISALFSKSFGMTEYPDIYYYLRMTPKKRSL</sequence>
<feature type="non-terminal residue" evidence="7">
    <location>
        <position position="1"/>
    </location>
</feature>
<dbReference type="Pfam" id="PF08444">
    <property type="entry name" value="Gly_acyl_tr_C"/>
    <property type="match status" value="1"/>
</dbReference>
<dbReference type="InterPro" id="IPR016181">
    <property type="entry name" value="Acyl_CoA_acyltransferase"/>
</dbReference>
<evidence type="ECO:0000256" key="1">
    <source>
        <dbReference type="ARBA" id="ARBA00022679"/>
    </source>
</evidence>
<evidence type="ECO:0000313" key="8">
    <source>
        <dbReference type="Proteomes" id="UP001166052"/>
    </source>
</evidence>
<evidence type="ECO:0000259" key="5">
    <source>
        <dbReference type="Pfam" id="PF06021"/>
    </source>
</evidence>
<evidence type="ECO:0000256" key="3">
    <source>
        <dbReference type="RuleBase" id="RU368002"/>
    </source>
</evidence>
<comment type="similarity">
    <text evidence="3">Belongs to the glycine N-acyltransferase family.</text>
</comment>
<comment type="caution">
    <text evidence="7">The sequence shown here is derived from an EMBL/GenBank/DDBJ whole genome shotgun (WGS) entry which is preliminary data.</text>
</comment>
<organism evidence="7 8">
    <name type="scientific">Polypterus senegalus</name>
    <name type="common">Senegal bichir</name>
    <dbReference type="NCBI Taxonomy" id="55291"/>
    <lineage>
        <taxon>Eukaryota</taxon>
        <taxon>Metazoa</taxon>
        <taxon>Chordata</taxon>
        <taxon>Craniata</taxon>
        <taxon>Vertebrata</taxon>
        <taxon>Euteleostomi</taxon>
        <taxon>Actinopterygii</taxon>
        <taxon>Polypteriformes</taxon>
        <taxon>Polypteridae</taxon>
        <taxon>Polypterus</taxon>
    </lineage>
</organism>
<evidence type="ECO:0000313" key="7">
    <source>
        <dbReference type="EMBL" id="MBN3294660.1"/>
    </source>
</evidence>
<dbReference type="Gene3D" id="3.40.630.30">
    <property type="match status" value="1"/>
</dbReference>
<feature type="domain" description="Glycine N-acyltransferase N-terminal" evidence="5">
    <location>
        <begin position="23"/>
        <end position="150"/>
    </location>
</feature>
<evidence type="ECO:0000259" key="6">
    <source>
        <dbReference type="Pfam" id="PF08444"/>
    </source>
</evidence>
<name>A0ABS2Z8E2_POLSE</name>
<dbReference type="Proteomes" id="UP001166052">
    <property type="component" value="Unassembled WGS sequence"/>
</dbReference>
<keyword evidence="2 3" id="KW-0012">Acyltransferase</keyword>
<gene>
    <name evidence="7" type="primary">Glyatl3_0</name>
    <name evidence="7" type="ORF">GTO92_0015505</name>
</gene>
<feature type="region of interest" description="Disordered" evidence="4">
    <location>
        <begin position="1"/>
        <end position="25"/>
    </location>
</feature>
<dbReference type="PANTHER" id="PTHR15298:SF1">
    <property type="entry name" value="GLYCINE N-ACYLTRANSFERASE-LIKE PROTEIN"/>
    <property type="match status" value="1"/>
</dbReference>
<dbReference type="SUPFAM" id="SSF55729">
    <property type="entry name" value="Acyl-CoA N-acyltransferases (Nat)"/>
    <property type="match status" value="1"/>
</dbReference>
<accession>A0ABS2Z8E2</accession>
<feature type="non-terminal residue" evidence="7">
    <location>
        <position position="245"/>
    </location>
</feature>
<proteinExistence type="inferred from homology"/>
<evidence type="ECO:0000256" key="2">
    <source>
        <dbReference type="ARBA" id="ARBA00023315"/>
    </source>
</evidence>